<keyword evidence="2" id="KW-1185">Reference proteome</keyword>
<dbReference type="Proteomes" id="UP000007347">
    <property type="component" value="Chromosome"/>
</dbReference>
<dbReference type="AlphaFoldDB" id="K0NN97"/>
<reference evidence="1 2" key="1">
    <citation type="journal article" date="2013" name="Environ. Microbiol.">
        <title>Complete genome, catabolic sub-proteomes and key-metabolites of Desulfobacula toluolica Tol2, a marine, aromatic compound-degrading, sulfate-reducing bacterium.</title>
        <authorList>
            <person name="Wohlbrand L."/>
            <person name="Jacob J.H."/>
            <person name="Kube M."/>
            <person name="Mussmann M."/>
            <person name="Jarling R."/>
            <person name="Beck A."/>
            <person name="Amann R."/>
            <person name="Wilkes H."/>
            <person name="Reinhardt R."/>
            <person name="Rabus R."/>
        </authorList>
    </citation>
    <scope>NUCLEOTIDE SEQUENCE [LARGE SCALE GENOMIC DNA]</scope>
    <source>
        <strain evidence="2">DSM 7467 / Tol2</strain>
    </source>
</reference>
<sequence length="76" mass="8855">MQPNCTDINKLTIIKLIRIISWSDKTYYRIPFLSLDKHQANVFKAHGKTGFYMSFCEQLICRCFGQNGKLHESLIS</sequence>
<proteinExistence type="predicted"/>
<evidence type="ECO:0000313" key="2">
    <source>
        <dbReference type="Proteomes" id="UP000007347"/>
    </source>
</evidence>
<evidence type="ECO:0000313" key="1">
    <source>
        <dbReference type="EMBL" id="CCK81488.1"/>
    </source>
</evidence>
<organism evidence="1 2">
    <name type="scientific">Desulfobacula toluolica (strain DSM 7467 / Tol2)</name>
    <dbReference type="NCBI Taxonomy" id="651182"/>
    <lineage>
        <taxon>Bacteria</taxon>
        <taxon>Pseudomonadati</taxon>
        <taxon>Thermodesulfobacteriota</taxon>
        <taxon>Desulfobacteria</taxon>
        <taxon>Desulfobacterales</taxon>
        <taxon>Desulfobacteraceae</taxon>
        <taxon>Desulfobacula</taxon>
    </lineage>
</organism>
<gene>
    <name evidence="1" type="ordered locus">TOL2_C33310</name>
</gene>
<dbReference type="KEGG" id="dto:TOL2_C33310"/>
<dbReference type="HOGENOM" id="CLU_2648643_0_0_7"/>
<dbReference type="STRING" id="651182.TOL2_C33310"/>
<accession>K0NN97</accession>
<protein>
    <submittedName>
        <fullName evidence="1">Uncharacterized protein</fullName>
    </submittedName>
</protein>
<dbReference type="EMBL" id="FO203503">
    <property type="protein sequence ID" value="CCK81488.1"/>
    <property type="molecule type" value="Genomic_DNA"/>
</dbReference>
<name>K0NN97_DESTT</name>